<reference evidence="2 3" key="1">
    <citation type="journal article" date="2016" name="Nat. Commun.">
        <title>Thousands of microbial genomes shed light on interconnected biogeochemical processes in an aquifer system.</title>
        <authorList>
            <person name="Anantharaman K."/>
            <person name="Brown C.T."/>
            <person name="Hug L.A."/>
            <person name="Sharon I."/>
            <person name="Castelle C.J."/>
            <person name="Probst A.J."/>
            <person name="Thomas B.C."/>
            <person name="Singh A."/>
            <person name="Wilkins M.J."/>
            <person name="Karaoz U."/>
            <person name="Brodie E.L."/>
            <person name="Williams K.H."/>
            <person name="Hubbard S.S."/>
            <person name="Banfield J.F."/>
        </authorList>
    </citation>
    <scope>NUCLEOTIDE SEQUENCE [LARGE SCALE GENOMIC DNA]</scope>
</reference>
<dbReference type="STRING" id="1802689.A3F25_02755"/>
<evidence type="ECO:0000256" key="1">
    <source>
        <dbReference type="SAM" id="MobiDB-lite"/>
    </source>
</evidence>
<gene>
    <name evidence="2" type="ORF">A3F25_02755</name>
</gene>
<evidence type="ECO:0000313" key="2">
    <source>
        <dbReference type="EMBL" id="OGN18816.1"/>
    </source>
</evidence>
<sequence>MVTTTPTPNHTNPPIVTPLPTTPRTPTPNPTIIITPTPTPVFSVVPTQIPQITQIPTPTLTTIATPISTTQNGHIYYTSHLDRSNVKYYYCDTDSGWKGLTSPLSFNSEATLLEKFPNRKLHEACK</sequence>
<feature type="compositionally biased region" description="Low complexity" evidence="1">
    <location>
        <begin position="1"/>
        <end position="14"/>
    </location>
</feature>
<comment type="caution">
    <text evidence="2">The sequence shown here is derived from an EMBL/GenBank/DDBJ whole genome shotgun (WGS) entry which is preliminary data.</text>
</comment>
<proteinExistence type="predicted"/>
<name>A0A1F8G255_9BACT</name>
<dbReference type="Proteomes" id="UP000177478">
    <property type="component" value="Unassembled WGS sequence"/>
</dbReference>
<dbReference type="EMBL" id="MGKD01000029">
    <property type="protein sequence ID" value="OGN18816.1"/>
    <property type="molecule type" value="Genomic_DNA"/>
</dbReference>
<feature type="compositionally biased region" description="Pro residues" evidence="1">
    <location>
        <begin position="15"/>
        <end position="29"/>
    </location>
</feature>
<evidence type="ECO:0000313" key="3">
    <source>
        <dbReference type="Proteomes" id="UP000177478"/>
    </source>
</evidence>
<protein>
    <submittedName>
        <fullName evidence="2">Uncharacterized protein</fullName>
    </submittedName>
</protein>
<organism evidence="2 3">
    <name type="scientific">Candidatus Yanofskybacteria bacterium RIFCSPHIGHO2_12_FULL_45_19b</name>
    <dbReference type="NCBI Taxonomy" id="1802689"/>
    <lineage>
        <taxon>Bacteria</taxon>
        <taxon>Candidatus Yanofskyibacteriota</taxon>
    </lineage>
</organism>
<accession>A0A1F8G255</accession>
<feature type="region of interest" description="Disordered" evidence="1">
    <location>
        <begin position="1"/>
        <end position="29"/>
    </location>
</feature>
<dbReference type="AlphaFoldDB" id="A0A1F8G255"/>